<protein>
    <submittedName>
        <fullName evidence="1">Uncharacterized protein</fullName>
    </submittedName>
</protein>
<dbReference type="InParanoid" id="B9S248"/>
<proteinExistence type="predicted"/>
<evidence type="ECO:0000313" key="2">
    <source>
        <dbReference type="Proteomes" id="UP000008311"/>
    </source>
</evidence>
<evidence type="ECO:0000313" key="1">
    <source>
        <dbReference type="EMBL" id="EEF42391.1"/>
    </source>
</evidence>
<dbReference type="Proteomes" id="UP000008311">
    <property type="component" value="Unassembled WGS sequence"/>
</dbReference>
<keyword evidence="2" id="KW-1185">Reference proteome</keyword>
<organism evidence="1 2">
    <name type="scientific">Ricinus communis</name>
    <name type="common">Castor bean</name>
    <dbReference type="NCBI Taxonomy" id="3988"/>
    <lineage>
        <taxon>Eukaryota</taxon>
        <taxon>Viridiplantae</taxon>
        <taxon>Streptophyta</taxon>
        <taxon>Embryophyta</taxon>
        <taxon>Tracheophyta</taxon>
        <taxon>Spermatophyta</taxon>
        <taxon>Magnoliopsida</taxon>
        <taxon>eudicotyledons</taxon>
        <taxon>Gunneridae</taxon>
        <taxon>Pentapetalae</taxon>
        <taxon>rosids</taxon>
        <taxon>fabids</taxon>
        <taxon>Malpighiales</taxon>
        <taxon>Euphorbiaceae</taxon>
        <taxon>Acalyphoideae</taxon>
        <taxon>Acalypheae</taxon>
        <taxon>Ricinus</taxon>
    </lineage>
</organism>
<sequence>MEGLQLLAETASFVAAHECLLDQGIFNLSDFMDSVPKKKRSKRSCLKHKKPQLVLNNPDSGNLYCEQDAPKFKKQRTIAMGNDQTTSTWSLLSKSPFRFTIVKAT</sequence>
<reference evidence="2" key="1">
    <citation type="journal article" date="2010" name="Nat. Biotechnol.">
        <title>Draft genome sequence of the oilseed species Ricinus communis.</title>
        <authorList>
            <person name="Chan A.P."/>
            <person name="Crabtree J."/>
            <person name="Zhao Q."/>
            <person name="Lorenzi H."/>
            <person name="Orvis J."/>
            <person name="Puiu D."/>
            <person name="Melake-Berhan A."/>
            <person name="Jones K.M."/>
            <person name="Redman J."/>
            <person name="Chen G."/>
            <person name="Cahoon E.B."/>
            <person name="Gedil M."/>
            <person name="Stanke M."/>
            <person name="Haas B.J."/>
            <person name="Wortman J.R."/>
            <person name="Fraser-Liggett C.M."/>
            <person name="Ravel J."/>
            <person name="Rabinowicz P.D."/>
        </authorList>
    </citation>
    <scope>NUCLEOTIDE SEQUENCE [LARGE SCALE GENOMIC DNA]</scope>
    <source>
        <strain evidence="2">cv. Hale</strain>
    </source>
</reference>
<name>B9S248_RICCO</name>
<accession>B9S248</accession>
<dbReference type="AlphaFoldDB" id="B9S248"/>
<dbReference type="EMBL" id="EQ973846">
    <property type="protein sequence ID" value="EEF42391.1"/>
    <property type="molecule type" value="Genomic_DNA"/>
</dbReference>
<gene>
    <name evidence="1" type="ORF">RCOM_1327310</name>
</gene>